<dbReference type="InterPro" id="IPR037284">
    <property type="entry name" value="SUF_FeS_clus_asmbl_SufBD_sf"/>
</dbReference>
<protein>
    <recommendedName>
        <fullName evidence="1">SUF system FeS cluster assembly SufBD core domain-containing protein</fullName>
    </recommendedName>
</protein>
<dbReference type="AlphaFoldDB" id="A0A6J4IVG7"/>
<gene>
    <name evidence="2" type="ORF">AVDCRST_MAG20-2649</name>
</gene>
<dbReference type="InterPro" id="IPR000825">
    <property type="entry name" value="SUF_FeS_clus_asmbl_SufBD_core"/>
</dbReference>
<accession>A0A6J4IVG7</accession>
<dbReference type="SUPFAM" id="SSF101960">
    <property type="entry name" value="Stabilizer of iron transporter SufD"/>
    <property type="match status" value="1"/>
</dbReference>
<reference evidence="2" key="1">
    <citation type="submission" date="2020-02" db="EMBL/GenBank/DDBJ databases">
        <authorList>
            <person name="Meier V. D."/>
        </authorList>
    </citation>
    <scope>NUCLEOTIDE SEQUENCE</scope>
    <source>
        <strain evidence="2">AVDCRST_MAG20</strain>
    </source>
</reference>
<dbReference type="EMBL" id="CADCSY010000126">
    <property type="protein sequence ID" value="CAA9259920.1"/>
    <property type="molecule type" value="Genomic_DNA"/>
</dbReference>
<dbReference type="GO" id="GO:0016226">
    <property type="term" value="P:iron-sulfur cluster assembly"/>
    <property type="evidence" value="ECO:0007669"/>
    <property type="project" value="InterPro"/>
</dbReference>
<proteinExistence type="predicted"/>
<dbReference type="InterPro" id="IPR055346">
    <property type="entry name" value="Fe-S_cluster_assembly_SufBD"/>
</dbReference>
<evidence type="ECO:0000259" key="1">
    <source>
        <dbReference type="Pfam" id="PF01458"/>
    </source>
</evidence>
<dbReference type="Pfam" id="PF01458">
    <property type="entry name" value="SUFBD_core"/>
    <property type="match status" value="1"/>
</dbReference>
<feature type="domain" description="SUF system FeS cluster assembly SufBD core" evidence="1">
    <location>
        <begin position="163"/>
        <end position="393"/>
    </location>
</feature>
<dbReference type="PANTHER" id="PTHR43575">
    <property type="entry name" value="PROTEIN ABCI7, CHLOROPLASTIC"/>
    <property type="match status" value="1"/>
</dbReference>
<dbReference type="PANTHER" id="PTHR43575:SF1">
    <property type="entry name" value="PROTEIN ABCI7, CHLOROPLASTIC"/>
    <property type="match status" value="1"/>
</dbReference>
<organism evidence="2">
    <name type="scientific">uncultured Acidimicrobiales bacterium</name>
    <dbReference type="NCBI Taxonomy" id="310071"/>
    <lineage>
        <taxon>Bacteria</taxon>
        <taxon>Bacillati</taxon>
        <taxon>Actinomycetota</taxon>
        <taxon>Acidimicrobiia</taxon>
        <taxon>Acidimicrobiales</taxon>
        <taxon>environmental samples</taxon>
    </lineage>
</organism>
<evidence type="ECO:0000313" key="2">
    <source>
        <dbReference type="EMBL" id="CAA9259920.1"/>
    </source>
</evidence>
<sequence length="432" mass="45623">MTSAIADAVRRADGPTWLSDRRAAAHARFSASPLPSTESEEWRYSRIAELDLARYAPVAADQDRPADPALDQLVAAAGPLAALVLVRNGRVVLVEVADGAAGAGLSVGRLSDLEQDGASLGSVAGHAADAIGELHDALADDPVLVRVAAGRTIVDPVLVLHWTDAGGSVSAPHLVVRMGEDSQVTVYDHQASADVDALVLPVVELDVGQAARLRYQNAQTLGPRVWQLGRQASRVGRDAHLLTAMVALGGDYARLSVDSVMAGKGGSGDMLAIYFGEGAQLLDFRTTQDHVAPTTTSNLLFKGAVQDTSRAVYTGLIHIGKEAAGVNAFQTNRNVKLSSGAWAESVPNLEIENNDVRCSHASAVGPVDEDQRFYLESRGVPPQAAERLVVLGFFEEVLERLPVPGAATALRAEIAAKLARRVPDDDRPELGR</sequence>
<name>A0A6J4IVG7_9ACTN</name>